<dbReference type="eggNOG" id="ENOG5033HQI">
    <property type="taxonomic scope" value="Bacteria"/>
</dbReference>
<name>S2KST7_BILW3</name>
<comment type="caution">
    <text evidence="1">The sequence shown here is derived from an EMBL/GenBank/DDBJ whole genome shotgun (WGS) entry which is preliminary data.</text>
</comment>
<dbReference type="AlphaFoldDB" id="S2KST7"/>
<dbReference type="HOGENOM" id="CLU_1244948_0_0_7"/>
<dbReference type="EMBL" id="ADCP02000001">
    <property type="protein sequence ID" value="EPC05790.1"/>
    <property type="molecule type" value="Genomic_DNA"/>
</dbReference>
<reference evidence="1 2" key="1">
    <citation type="submission" date="2010-10" db="EMBL/GenBank/DDBJ databases">
        <authorList>
            <consortium name="The Broad Institute Genome Sequencing Platform"/>
            <person name="Ward D."/>
            <person name="Earl A."/>
            <person name="Feldgarden M."/>
            <person name="Young S.K."/>
            <person name="Gargeya S."/>
            <person name="Zeng Q."/>
            <person name="Alvarado L."/>
            <person name="Berlin A."/>
            <person name="Bochicchio J."/>
            <person name="Chapman S.B."/>
            <person name="Chen Z."/>
            <person name="Freedman E."/>
            <person name="Gellesch M."/>
            <person name="Goldberg J."/>
            <person name="Griggs A."/>
            <person name="Gujja S."/>
            <person name="Heilman E."/>
            <person name="Heiman D."/>
            <person name="Howarth C."/>
            <person name="Mehta T."/>
            <person name="Neiman D."/>
            <person name="Pearson M."/>
            <person name="Roberts A."/>
            <person name="Saif S."/>
            <person name="Shea T."/>
            <person name="Shenoy N."/>
            <person name="Sisk P."/>
            <person name="Stolte C."/>
            <person name="Sykes S."/>
            <person name="White J."/>
            <person name="Yandava C."/>
            <person name="Allen-Vercoe E."/>
            <person name="Sibley C."/>
            <person name="Ambrose C.E."/>
            <person name="Strauss J."/>
            <person name="Daigneault M."/>
            <person name="Haas B."/>
            <person name="Nusbaum C."/>
            <person name="Birren B."/>
        </authorList>
    </citation>
    <scope>NUCLEOTIDE SEQUENCE [LARGE SCALE GENOMIC DNA]</scope>
    <source>
        <strain evidence="1 2">3_1_6</strain>
    </source>
</reference>
<proteinExistence type="predicted"/>
<organism evidence="1 2">
    <name type="scientific">Bilophila wadsworthia (strain 3_1_6)</name>
    <dbReference type="NCBI Taxonomy" id="563192"/>
    <lineage>
        <taxon>Bacteria</taxon>
        <taxon>Pseudomonadati</taxon>
        <taxon>Thermodesulfobacteriota</taxon>
        <taxon>Desulfovibrionia</taxon>
        <taxon>Desulfovibrionales</taxon>
        <taxon>Desulfovibrionaceae</taxon>
        <taxon>Bilophila</taxon>
    </lineage>
</organism>
<keyword evidence="2" id="KW-1185">Reference proteome</keyword>
<accession>S2KST7</accession>
<evidence type="ECO:0000313" key="2">
    <source>
        <dbReference type="Proteomes" id="UP000006034"/>
    </source>
</evidence>
<dbReference type="Proteomes" id="UP000006034">
    <property type="component" value="Unassembled WGS sequence"/>
</dbReference>
<reference evidence="1 2" key="2">
    <citation type="submission" date="2013-04" db="EMBL/GenBank/DDBJ databases">
        <title>The Genome Sequence of Bilophila wadsworthia 3_1_6.</title>
        <authorList>
            <consortium name="The Broad Institute Genomics Platform"/>
            <person name="Earl A."/>
            <person name="Ward D."/>
            <person name="Feldgarden M."/>
            <person name="Gevers D."/>
            <person name="Sibley C."/>
            <person name="Strauss J."/>
            <person name="Allen-Vercoe E."/>
            <person name="Walker B."/>
            <person name="Young S."/>
            <person name="Zeng Q."/>
            <person name="Gargeya S."/>
            <person name="Fitzgerald M."/>
            <person name="Haas B."/>
            <person name="Abouelleil A."/>
            <person name="Allen A.W."/>
            <person name="Alvarado L."/>
            <person name="Arachchi H.M."/>
            <person name="Berlin A.M."/>
            <person name="Chapman S.B."/>
            <person name="Gainer-Dewar J."/>
            <person name="Goldberg J."/>
            <person name="Griggs A."/>
            <person name="Gujja S."/>
            <person name="Hansen M."/>
            <person name="Howarth C."/>
            <person name="Imamovic A."/>
            <person name="Ireland A."/>
            <person name="Larimer J."/>
            <person name="McCowan C."/>
            <person name="Murphy C."/>
            <person name="Pearson M."/>
            <person name="Poon T.W."/>
            <person name="Priest M."/>
            <person name="Roberts A."/>
            <person name="Saif S."/>
            <person name="Shea T."/>
            <person name="Sisk P."/>
            <person name="Sykes S."/>
            <person name="Wortman J."/>
            <person name="Nusbaum C."/>
            <person name="Birren B."/>
        </authorList>
    </citation>
    <scope>NUCLEOTIDE SEQUENCE [LARGE SCALE GENOMIC DNA]</scope>
    <source>
        <strain evidence="1 2">3_1_6</strain>
    </source>
</reference>
<evidence type="ECO:0000313" key="1">
    <source>
        <dbReference type="EMBL" id="EPC05790.1"/>
    </source>
</evidence>
<dbReference type="GeneID" id="78087786"/>
<dbReference type="RefSeq" id="WP_016360392.1">
    <property type="nucleotide sequence ID" value="NZ_KE150238.1"/>
</dbReference>
<sequence length="218" mass="25299">MNTKLTIRGDAQRKRFLGQNNIECIAHLVLLPRQMIKCCCNNDITSDYYVFLYKPLFTEGKEDTFPAGPSCGKRFIELGMLSEPPLTNIFDNEVVHGRESSIGNHSHSSDNKIRLVDRMTPLNKEMYLAISLLFMIWENPKNGALFNYMLGIIKYPHSDIFKYKVKTLHNAIDSTRGRGERTLHEMLKDMTEGKCKKYDFPLIREILKKEYNIVYPLI</sequence>
<gene>
    <name evidence="1" type="ORF">HMPREF0179_05075</name>
</gene>
<protein>
    <submittedName>
        <fullName evidence="1">Uncharacterized protein</fullName>
    </submittedName>
</protein>
<dbReference type="STRING" id="563192.HMPREF0179_05075"/>